<dbReference type="InterPro" id="IPR038537">
    <property type="entry name" value="TatT_sf"/>
</dbReference>
<reference evidence="1 2" key="1">
    <citation type="submission" date="2020-02" db="EMBL/GenBank/DDBJ databases">
        <title>Comparative genomics of sulfur disproportionating microorganisms.</title>
        <authorList>
            <person name="Ward L.M."/>
            <person name="Bertran E."/>
            <person name="Johnston D.T."/>
        </authorList>
    </citation>
    <scope>NUCLEOTIDE SEQUENCE [LARGE SCALE GENOMIC DNA]</scope>
    <source>
        <strain evidence="1 2">DSM 100025</strain>
    </source>
</reference>
<keyword evidence="2" id="KW-1185">Reference proteome</keyword>
<proteinExistence type="predicted"/>
<protein>
    <recommendedName>
        <fullName evidence="3">Tetratricopeptide repeat protein</fullName>
    </recommendedName>
</protein>
<evidence type="ECO:0008006" key="3">
    <source>
        <dbReference type="Google" id="ProtNLM"/>
    </source>
</evidence>
<name>A0A6N9TU34_DISTH</name>
<organism evidence="1 2">
    <name type="scientific">Dissulfurirhabdus thermomarina</name>
    <dbReference type="NCBI Taxonomy" id="1765737"/>
    <lineage>
        <taxon>Bacteria</taxon>
        <taxon>Deltaproteobacteria</taxon>
        <taxon>Dissulfurirhabdaceae</taxon>
        <taxon>Dissulfurirhabdus</taxon>
    </lineage>
</organism>
<dbReference type="Pfam" id="PF16811">
    <property type="entry name" value="TAtT"/>
    <property type="match status" value="1"/>
</dbReference>
<accession>A0A6N9TU34</accession>
<dbReference type="AlphaFoldDB" id="A0A6N9TU34"/>
<evidence type="ECO:0000313" key="2">
    <source>
        <dbReference type="Proteomes" id="UP000469346"/>
    </source>
</evidence>
<dbReference type="Gene3D" id="1.25.40.920">
    <property type="entry name" value="TRAP transporter T-component"/>
    <property type="match status" value="1"/>
</dbReference>
<evidence type="ECO:0000313" key="1">
    <source>
        <dbReference type="EMBL" id="NDY43244.1"/>
    </source>
</evidence>
<dbReference type="EMBL" id="JAAGRR010000137">
    <property type="protein sequence ID" value="NDY43244.1"/>
    <property type="molecule type" value="Genomic_DNA"/>
</dbReference>
<gene>
    <name evidence="1" type="ORF">G3N55_10375</name>
</gene>
<dbReference type="Proteomes" id="UP000469346">
    <property type="component" value="Unassembled WGS sequence"/>
</dbReference>
<dbReference type="InterPro" id="IPR031823">
    <property type="entry name" value="TatT"/>
</dbReference>
<sequence>MVDRATSRLAADLTEAIRNQDDPETVRQGGPAYLLLVDALIAGSPDNEELLSAGASLYGAYAGFFVDDPARARRLAGKALGYGARALCRRRAAACALRGLPFDAFRSALDGFGRGDVPALFGLATAWTGWIQANANDWNAVAELPKVQALLRRILELDEGYRAGEAHLYLGALLALRPPALGGRPEAARRHFERAIALSGGRNLMAKVLYAERYARMVFDKALHDRLLREVLAADPSAPGLTLTNTLAQERARRLLAESDAYF</sequence>
<comment type="caution">
    <text evidence="1">The sequence shown here is derived from an EMBL/GenBank/DDBJ whole genome shotgun (WGS) entry which is preliminary data.</text>
</comment>